<dbReference type="Proteomes" id="UP000266861">
    <property type="component" value="Unassembled WGS sequence"/>
</dbReference>
<evidence type="ECO:0000313" key="1">
    <source>
        <dbReference type="EMBL" id="RHZ79121.1"/>
    </source>
</evidence>
<dbReference type="AlphaFoldDB" id="A0A397IT35"/>
<dbReference type="OrthoDB" id="194443at2759"/>
<name>A0A397IT35_9GLOM</name>
<evidence type="ECO:0000313" key="2">
    <source>
        <dbReference type="Proteomes" id="UP000266861"/>
    </source>
</evidence>
<accession>A0A397IT35</accession>
<proteinExistence type="predicted"/>
<keyword evidence="2" id="KW-1185">Reference proteome</keyword>
<sequence length="154" mass="17331">MIGPTKKLLKTALELQLSSWINRKSTNSLSNIPYEFQLILQGSTDDFHPKTFWNICHGHAGTIVIAKVAGTYEIVGGYNPLTWDNSIEQLWDDIIQHSISPNEPITSLVLPTRIISNPELPSRTISSFELPSRVNEPFSTIINNEHVARTFVMD</sequence>
<evidence type="ECO:0008006" key="3">
    <source>
        <dbReference type="Google" id="ProtNLM"/>
    </source>
</evidence>
<protein>
    <recommendedName>
        <fullName evidence="3">TLDc domain-containing protein</fullName>
    </recommendedName>
</protein>
<dbReference type="EMBL" id="PQFF01000142">
    <property type="protein sequence ID" value="RHZ79121.1"/>
    <property type="molecule type" value="Genomic_DNA"/>
</dbReference>
<comment type="caution">
    <text evidence="1">The sequence shown here is derived from an EMBL/GenBank/DDBJ whole genome shotgun (WGS) entry which is preliminary data.</text>
</comment>
<gene>
    <name evidence="1" type="ORF">Glove_151g178</name>
</gene>
<reference evidence="1 2" key="1">
    <citation type="submission" date="2018-08" db="EMBL/GenBank/DDBJ databases">
        <title>Genome and evolution of the arbuscular mycorrhizal fungus Diversispora epigaea (formerly Glomus versiforme) and its bacterial endosymbionts.</title>
        <authorList>
            <person name="Sun X."/>
            <person name="Fei Z."/>
            <person name="Harrison M."/>
        </authorList>
    </citation>
    <scope>NUCLEOTIDE SEQUENCE [LARGE SCALE GENOMIC DNA]</scope>
    <source>
        <strain evidence="1 2">IT104</strain>
    </source>
</reference>
<organism evidence="1 2">
    <name type="scientific">Diversispora epigaea</name>
    <dbReference type="NCBI Taxonomy" id="1348612"/>
    <lineage>
        <taxon>Eukaryota</taxon>
        <taxon>Fungi</taxon>
        <taxon>Fungi incertae sedis</taxon>
        <taxon>Mucoromycota</taxon>
        <taxon>Glomeromycotina</taxon>
        <taxon>Glomeromycetes</taxon>
        <taxon>Diversisporales</taxon>
        <taxon>Diversisporaceae</taxon>
        <taxon>Diversispora</taxon>
    </lineage>
</organism>